<evidence type="ECO:0000313" key="1">
    <source>
        <dbReference type="EMBL" id="TLD41838.1"/>
    </source>
</evidence>
<reference evidence="1 2" key="1">
    <citation type="submission" date="2019-04" db="EMBL/GenBank/DDBJ databases">
        <title>Genome of a novel bacterium Candidatus Jettenia ecosi reconstructed from metagenome of an anammox bioreactor.</title>
        <authorList>
            <person name="Mardanov A.V."/>
            <person name="Beletsky A.V."/>
            <person name="Ravin N.V."/>
            <person name="Botchkova E.A."/>
            <person name="Litti Y.V."/>
            <person name="Nozhevnikova A.N."/>
        </authorList>
    </citation>
    <scope>NUCLEOTIDE SEQUENCE [LARGE SCALE GENOMIC DNA]</scope>
    <source>
        <strain evidence="1">J2</strain>
    </source>
</reference>
<accession>A0A533QAV3</accession>
<dbReference type="AlphaFoldDB" id="A0A533QAV3"/>
<dbReference type="EMBL" id="SULG01000035">
    <property type="protein sequence ID" value="TLD41838.1"/>
    <property type="molecule type" value="Genomic_DNA"/>
</dbReference>
<protein>
    <submittedName>
        <fullName evidence="1">Uncharacterized protein</fullName>
    </submittedName>
</protein>
<gene>
    <name evidence="1" type="ORF">JETT_1928</name>
</gene>
<name>A0A533QAV3_9BACT</name>
<sequence length="40" mass="4707">MNSFRPAIKDMGIEYRLLHRYGSGVLGQFEYHSYLSIDEL</sequence>
<comment type="caution">
    <text evidence="1">The sequence shown here is derived from an EMBL/GenBank/DDBJ whole genome shotgun (WGS) entry which is preliminary data.</text>
</comment>
<proteinExistence type="predicted"/>
<organism evidence="1 2">
    <name type="scientific">Candidatus Jettenia ecosi</name>
    <dbReference type="NCBI Taxonomy" id="2494326"/>
    <lineage>
        <taxon>Bacteria</taxon>
        <taxon>Pseudomonadati</taxon>
        <taxon>Planctomycetota</taxon>
        <taxon>Candidatus Brocadiia</taxon>
        <taxon>Candidatus Brocadiales</taxon>
        <taxon>Candidatus Brocadiaceae</taxon>
        <taxon>Candidatus Jettenia</taxon>
    </lineage>
</organism>
<evidence type="ECO:0000313" key="2">
    <source>
        <dbReference type="Proteomes" id="UP000319783"/>
    </source>
</evidence>
<dbReference type="Proteomes" id="UP000319783">
    <property type="component" value="Unassembled WGS sequence"/>
</dbReference>